<reference evidence="5 6" key="1">
    <citation type="submission" date="2018-05" db="EMBL/GenBank/DDBJ databases">
        <title>Chitinophaga sp. nov., isolated from rhizosphere soil of Alhagi.</title>
        <authorList>
            <person name="Liu Y."/>
        </authorList>
    </citation>
    <scope>NUCLEOTIDE SEQUENCE [LARGE SCALE GENOMIC DNA]</scope>
    <source>
        <strain evidence="5 6">T22</strain>
    </source>
</reference>
<dbReference type="EMBL" id="CP029600">
    <property type="protein sequence ID" value="AWO00333.1"/>
    <property type="molecule type" value="Genomic_DNA"/>
</dbReference>
<dbReference type="InterPro" id="IPR011051">
    <property type="entry name" value="RmlC_Cupin_sf"/>
</dbReference>
<name>A0ABM6W8R6_9BACT</name>
<evidence type="ECO:0000259" key="4">
    <source>
        <dbReference type="PROSITE" id="PS01124"/>
    </source>
</evidence>
<dbReference type="InterPro" id="IPR018060">
    <property type="entry name" value="HTH_AraC"/>
</dbReference>
<protein>
    <submittedName>
        <fullName evidence="5">AraC family transcriptional regulator</fullName>
    </submittedName>
</protein>
<keyword evidence="2" id="KW-0238">DNA-binding</keyword>
<dbReference type="PANTHER" id="PTHR43280">
    <property type="entry name" value="ARAC-FAMILY TRANSCRIPTIONAL REGULATOR"/>
    <property type="match status" value="1"/>
</dbReference>
<dbReference type="Pfam" id="PF12833">
    <property type="entry name" value="HTH_18"/>
    <property type="match status" value="1"/>
</dbReference>
<dbReference type="PRINTS" id="PR00032">
    <property type="entry name" value="HTHARAC"/>
</dbReference>
<dbReference type="SUPFAM" id="SSF46689">
    <property type="entry name" value="Homeodomain-like"/>
    <property type="match status" value="2"/>
</dbReference>
<dbReference type="InterPro" id="IPR020449">
    <property type="entry name" value="Tscrpt_reg_AraC-type_HTH"/>
</dbReference>
<dbReference type="Gene3D" id="1.10.10.60">
    <property type="entry name" value="Homeodomain-like"/>
    <property type="match status" value="2"/>
</dbReference>
<accession>A0ABM6W8R6</accession>
<keyword evidence="3" id="KW-0804">Transcription</keyword>
<dbReference type="SMART" id="SM00342">
    <property type="entry name" value="HTH_ARAC"/>
    <property type="match status" value="1"/>
</dbReference>
<sequence>MKAIEVRFAKEIDKSFVVFRETGKYFPCPWHYHPEYEFVLVTKSHGRRMVGDHIGYFDEGDLVLMGPNLPHVWVNDESFINGGAAYDADAIVIHFQENFLGKEFINIPEMETLKKILDLSRRGLVIQGSAREKIGKLMVKMMTMNGLQRLAALMSIFDLLSQSQELELLASPGYTPRQEDQLKGPTDRINEYIMLNFHREISLQEIAGVSNMAVTTFCNFFKNQYRCTFIEYLNQVRIGLACKLLANEQNKIVQVAYEVGFNNLGNFNRQFKKIKNMTPREYRKRLDTQLEEDSIFFNEAYIVNE</sequence>
<evidence type="ECO:0000256" key="3">
    <source>
        <dbReference type="ARBA" id="ARBA00023163"/>
    </source>
</evidence>
<dbReference type="InterPro" id="IPR009057">
    <property type="entry name" value="Homeodomain-like_sf"/>
</dbReference>
<dbReference type="PROSITE" id="PS01124">
    <property type="entry name" value="HTH_ARAC_FAMILY_2"/>
    <property type="match status" value="1"/>
</dbReference>
<dbReference type="SUPFAM" id="SSF51182">
    <property type="entry name" value="RmlC-like cupins"/>
    <property type="match status" value="1"/>
</dbReference>
<dbReference type="PANTHER" id="PTHR43280:SF27">
    <property type="entry name" value="TRANSCRIPTIONAL REGULATOR MTLR"/>
    <property type="match status" value="1"/>
</dbReference>
<dbReference type="InterPro" id="IPR014710">
    <property type="entry name" value="RmlC-like_jellyroll"/>
</dbReference>
<evidence type="ECO:0000256" key="1">
    <source>
        <dbReference type="ARBA" id="ARBA00023015"/>
    </source>
</evidence>
<dbReference type="RefSeq" id="WP_119075646.1">
    <property type="nucleotide sequence ID" value="NZ_CP029600.1"/>
</dbReference>
<proteinExistence type="predicted"/>
<evidence type="ECO:0000256" key="2">
    <source>
        <dbReference type="ARBA" id="ARBA00023125"/>
    </source>
</evidence>
<dbReference type="Gene3D" id="2.60.120.10">
    <property type="entry name" value="Jelly Rolls"/>
    <property type="match status" value="1"/>
</dbReference>
<dbReference type="Proteomes" id="UP000246099">
    <property type="component" value="Chromosome"/>
</dbReference>
<keyword evidence="6" id="KW-1185">Reference proteome</keyword>
<evidence type="ECO:0000313" key="5">
    <source>
        <dbReference type="EMBL" id="AWO00333.1"/>
    </source>
</evidence>
<feature type="domain" description="HTH araC/xylS-type" evidence="4">
    <location>
        <begin position="187"/>
        <end position="285"/>
    </location>
</feature>
<evidence type="ECO:0000313" key="6">
    <source>
        <dbReference type="Proteomes" id="UP000246099"/>
    </source>
</evidence>
<gene>
    <name evidence="5" type="ORF">DLD77_00725</name>
</gene>
<dbReference type="InterPro" id="IPR018062">
    <property type="entry name" value="HTH_AraC-typ_CS"/>
</dbReference>
<dbReference type="CDD" id="cd06976">
    <property type="entry name" value="cupin_MtlR-like_N"/>
    <property type="match status" value="1"/>
</dbReference>
<organism evidence="5 6">
    <name type="scientific">Chitinophaga alhagiae</name>
    <dbReference type="NCBI Taxonomy" id="2203219"/>
    <lineage>
        <taxon>Bacteria</taxon>
        <taxon>Pseudomonadati</taxon>
        <taxon>Bacteroidota</taxon>
        <taxon>Chitinophagia</taxon>
        <taxon>Chitinophagales</taxon>
        <taxon>Chitinophagaceae</taxon>
        <taxon>Chitinophaga</taxon>
    </lineage>
</organism>
<keyword evidence="1" id="KW-0805">Transcription regulation</keyword>
<dbReference type="PROSITE" id="PS00041">
    <property type="entry name" value="HTH_ARAC_FAMILY_1"/>
    <property type="match status" value="1"/>
</dbReference>